<gene>
    <name evidence="2" type="ORF">C2G38_2094170</name>
</gene>
<proteinExistence type="predicted"/>
<comment type="caution">
    <text evidence="2">The sequence shown here is derived from an EMBL/GenBank/DDBJ whole genome shotgun (WGS) entry which is preliminary data.</text>
</comment>
<keyword evidence="1" id="KW-0812">Transmembrane</keyword>
<evidence type="ECO:0000313" key="2">
    <source>
        <dbReference type="EMBL" id="RIB15059.1"/>
    </source>
</evidence>
<feature type="transmembrane region" description="Helical" evidence="1">
    <location>
        <begin position="61"/>
        <end position="78"/>
    </location>
</feature>
<keyword evidence="3" id="KW-1185">Reference proteome</keyword>
<dbReference type="AlphaFoldDB" id="A0A397V221"/>
<evidence type="ECO:0000313" key="3">
    <source>
        <dbReference type="Proteomes" id="UP000266673"/>
    </source>
</evidence>
<evidence type="ECO:0000256" key="1">
    <source>
        <dbReference type="SAM" id="Phobius"/>
    </source>
</evidence>
<organism evidence="2 3">
    <name type="scientific">Gigaspora rosea</name>
    <dbReference type="NCBI Taxonomy" id="44941"/>
    <lineage>
        <taxon>Eukaryota</taxon>
        <taxon>Fungi</taxon>
        <taxon>Fungi incertae sedis</taxon>
        <taxon>Mucoromycota</taxon>
        <taxon>Glomeromycotina</taxon>
        <taxon>Glomeromycetes</taxon>
        <taxon>Diversisporales</taxon>
        <taxon>Gigasporaceae</taxon>
        <taxon>Gigaspora</taxon>
    </lineage>
</organism>
<protein>
    <submittedName>
        <fullName evidence="2">Uncharacterized protein</fullName>
    </submittedName>
</protein>
<dbReference type="Proteomes" id="UP000266673">
    <property type="component" value="Unassembled WGS sequence"/>
</dbReference>
<keyword evidence="1" id="KW-0472">Membrane</keyword>
<reference evidence="2 3" key="1">
    <citation type="submission" date="2018-06" db="EMBL/GenBank/DDBJ databases">
        <title>Comparative genomics reveals the genomic features of Rhizophagus irregularis, R. cerebriforme, R. diaphanum and Gigaspora rosea, and their symbiotic lifestyle signature.</title>
        <authorList>
            <person name="Morin E."/>
            <person name="San Clemente H."/>
            <person name="Chen E.C.H."/>
            <person name="De La Providencia I."/>
            <person name="Hainaut M."/>
            <person name="Kuo A."/>
            <person name="Kohler A."/>
            <person name="Murat C."/>
            <person name="Tang N."/>
            <person name="Roy S."/>
            <person name="Loubradou J."/>
            <person name="Henrissat B."/>
            <person name="Grigoriev I.V."/>
            <person name="Corradi N."/>
            <person name="Roux C."/>
            <person name="Martin F.M."/>
        </authorList>
    </citation>
    <scope>NUCLEOTIDE SEQUENCE [LARGE SCALE GENOMIC DNA]</scope>
    <source>
        <strain evidence="2 3">DAOM 194757</strain>
    </source>
</reference>
<keyword evidence="1" id="KW-1133">Transmembrane helix</keyword>
<dbReference type="EMBL" id="QKWP01000774">
    <property type="protein sequence ID" value="RIB15059.1"/>
    <property type="molecule type" value="Genomic_DNA"/>
</dbReference>
<accession>A0A397V221</accession>
<name>A0A397V221_9GLOM</name>
<sequence length="108" mass="12621">MPVLLHTFNVITVLKGVQSESNIFIYIHYSISVLQLLYYTYNYYGLSYALKSVIDNINKDPYAGLITIYLIVIFVACLKDFIQCSHYSSEGYEYKDDIDENFYILKND</sequence>
<feature type="transmembrane region" description="Helical" evidence="1">
    <location>
        <begin position="23"/>
        <end position="41"/>
    </location>
</feature>